<keyword evidence="5 11" id="KW-0808">Transferase</keyword>
<comment type="subcellular location">
    <subcellularLocation>
        <location evidence="1">Cell inner membrane</location>
        <topology evidence="1">Multi-pass membrane protein</topology>
    </subcellularLocation>
</comment>
<comment type="function">
    <text evidence="11">Catalytic subunit of cellulose synthase. It polymerizes uridine 5'-diphosphate glucose to cellulose.</text>
</comment>
<feature type="transmembrane region" description="Helical" evidence="11">
    <location>
        <begin position="383"/>
        <end position="409"/>
    </location>
</feature>
<dbReference type="Gene3D" id="2.60.120.260">
    <property type="entry name" value="Galactose-binding domain-like"/>
    <property type="match status" value="2"/>
</dbReference>
<keyword evidence="8 11" id="KW-1133">Transmembrane helix</keyword>
<dbReference type="Gene3D" id="2.40.10.220">
    <property type="entry name" value="predicted glycosyltransferase like domains"/>
    <property type="match status" value="1"/>
</dbReference>
<evidence type="ECO:0000256" key="4">
    <source>
        <dbReference type="ARBA" id="ARBA00022676"/>
    </source>
</evidence>
<evidence type="ECO:0000256" key="6">
    <source>
        <dbReference type="ARBA" id="ARBA00022692"/>
    </source>
</evidence>
<dbReference type="Proteomes" id="UP000233293">
    <property type="component" value="Unassembled WGS sequence"/>
</dbReference>
<keyword evidence="7 11" id="KW-0135">Cellulose biosynthesis</keyword>
<comment type="pathway">
    <text evidence="11">Glycan metabolism; bacterial cellulose biosynthesis.</text>
</comment>
<dbReference type="SUPFAM" id="SSF141371">
    <property type="entry name" value="PilZ domain-like"/>
    <property type="match status" value="1"/>
</dbReference>
<evidence type="ECO:0000259" key="12">
    <source>
        <dbReference type="Pfam" id="PF00535"/>
    </source>
</evidence>
<evidence type="ECO:0000256" key="11">
    <source>
        <dbReference type="RuleBase" id="RU365020"/>
    </source>
</evidence>
<dbReference type="SUPFAM" id="SSF53448">
    <property type="entry name" value="Nucleotide-diphospho-sugar transferases"/>
    <property type="match status" value="1"/>
</dbReference>
<evidence type="ECO:0000256" key="2">
    <source>
        <dbReference type="ARBA" id="ARBA00022475"/>
    </source>
</evidence>
<dbReference type="Pfam" id="PF07238">
    <property type="entry name" value="PilZ"/>
    <property type="match status" value="1"/>
</dbReference>
<feature type="transmembrane region" description="Helical" evidence="11">
    <location>
        <begin position="415"/>
        <end position="436"/>
    </location>
</feature>
<keyword evidence="9 11" id="KW-0472">Membrane</keyword>
<dbReference type="Pfam" id="PF00535">
    <property type="entry name" value="Glycos_transf_2"/>
    <property type="match status" value="1"/>
</dbReference>
<feature type="transmembrane region" description="Helical" evidence="11">
    <location>
        <begin position="92"/>
        <end position="114"/>
    </location>
</feature>
<keyword evidence="2 11" id="KW-1003">Cell membrane</keyword>
<dbReference type="InterPro" id="IPR029044">
    <property type="entry name" value="Nucleotide-diphossugar_trans"/>
</dbReference>
<keyword evidence="4 11" id="KW-0328">Glycosyltransferase</keyword>
<feature type="domain" description="Glycosyltransferase 2-like" evidence="12">
    <location>
        <begin position="138"/>
        <end position="307"/>
    </location>
</feature>
<reference evidence="15" key="1">
    <citation type="submission" date="2017-12" db="EMBL/GenBank/DDBJ databases">
        <title>Draft genome sequence of Telmatospirillum siberiense 26-4b1T, an acidotolerant peatland alphaproteobacterium potentially involved in sulfur cycling.</title>
        <authorList>
            <person name="Hausmann B."/>
            <person name="Pjevac P."/>
            <person name="Schreck K."/>
            <person name="Herbold C.W."/>
            <person name="Daims H."/>
            <person name="Wagner M."/>
            <person name="Pester M."/>
            <person name="Loy A."/>
        </authorList>
    </citation>
    <scope>NUCLEOTIDE SEQUENCE [LARGE SCALE GENOMIC DNA]</scope>
    <source>
        <strain evidence="15">26-4b1</strain>
    </source>
</reference>
<evidence type="ECO:0000256" key="7">
    <source>
        <dbReference type="ARBA" id="ARBA00022916"/>
    </source>
</evidence>
<feature type="domain" description="PilZ" evidence="13">
    <location>
        <begin position="556"/>
        <end position="653"/>
    </location>
</feature>
<dbReference type="InterPro" id="IPR003919">
    <property type="entry name" value="Cell_synth_A"/>
</dbReference>
<keyword evidence="11" id="KW-0973">c-di-GMP</keyword>
<dbReference type="PRINTS" id="PR01439">
    <property type="entry name" value="CELLSNTHASEA"/>
</dbReference>
<dbReference type="UniPathway" id="UPA00694"/>
<dbReference type="Gene3D" id="3.90.550.10">
    <property type="entry name" value="Spore Coat Polysaccharide Biosynthesis Protein SpsA, Chain A"/>
    <property type="match status" value="1"/>
</dbReference>
<dbReference type="GO" id="GO:0006011">
    <property type="term" value="P:UDP-alpha-D-glucose metabolic process"/>
    <property type="evidence" value="ECO:0007669"/>
    <property type="project" value="InterPro"/>
</dbReference>
<dbReference type="EC" id="2.4.1.12" evidence="11"/>
<dbReference type="EMBL" id="PIUM01000003">
    <property type="protein sequence ID" value="PKU25744.1"/>
    <property type="molecule type" value="Genomic_DNA"/>
</dbReference>
<feature type="transmembrane region" description="Helical" evidence="11">
    <location>
        <begin position="58"/>
        <end position="77"/>
    </location>
</feature>
<dbReference type="CDD" id="cd06421">
    <property type="entry name" value="CESA_CelA_like"/>
    <property type="match status" value="1"/>
</dbReference>
<dbReference type="GO" id="GO:0005886">
    <property type="term" value="C:plasma membrane"/>
    <property type="evidence" value="ECO:0007669"/>
    <property type="project" value="UniProtKB-SubCell"/>
</dbReference>
<dbReference type="InterPro" id="IPR050321">
    <property type="entry name" value="Glycosyltr_2/OpgH_subfam"/>
</dbReference>
<comment type="catalytic activity">
    <reaction evidence="10 11">
        <text>[(1-&gt;4)-beta-D-glucosyl](n) + UDP-alpha-D-glucose = [(1-&gt;4)-beta-D-glucosyl](n+1) + UDP + H(+)</text>
        <dbReference type="Rhea" id="RHEA:19929"/>
        <dbReference type="Rhea" id="RHEA-COMP:10033"/>
        <dbReference type="Rhea" id="RHEA-COMP:10034"/>
        <dbReference type="ChEBI" id="CHEBI:15378"/>
        <dbReference type="ChEBI" id="CHEBI:18246"/>
        <dbReference type="ChEBI" id="CHEBI:58223"/>
        <dbReference type="ChEBI" id="CHEBI:58885"/>
        <dbReference type="EC" id="2.4.1.12"/>
    </reaction>
</comment>
<organism evidence="14 15">
    <name type="scientific">Telmatospirillum siberiense</name>
    <dbReference type="NCBI Taxonomy" id="382514"/>
    <lineage>
        <taxon>Bacteria</taxon>
        <taxon>Pseudomonadati</taxon>
        <taxon>Pseudomonadota</taxon>
        <taxon>Alphaproteobacteria</taxon>
        <taxon>Rhodospirillales</taxon>
        <taxon>Rhodospirillaceae</taxon>
        <taxon>Telmatospirillum</taxon>
    </lineage>
</organism>
<comment type="caution">
    <text evidence="14">The sequence shown here is derived from an EMBL/GenBank/DDBJ whole genome shotgun (WGS) entry which is preliminary data.</text>
</comment>
<protein>
    <recommendedName>
        <fullName evidence="11">Cellulose synthase catalytic subunit [UDP-forming]</fullName>
        <ecNumber evidence="11">2.4.1.12</ecNumber>
    </recommendedName>
</protein>
<feature type="transmembrane region" description="Helical" evidence="11">
    <location>
        <begin position="12"/>
        <end position="30"/>
    </location>
</feature>
<evidence type="ECO:0000259" key="13">
    <source>
        <dbReference type="Pfam" id="PF07238"/>
    </source>
</evidence>
<dbReference type="Pfam" id="PF03170">
    <property type="entry name" value="BcsB"/>
    <property type="match status" value="1"/>
</dbReference>
<feature type="transmembrane region" description="Helical" evidence="11">
    <location>
        <begin position="528"/>
        <end position="550"/>
    </location>
</feature>
<evidence type="ECO:0000256" key="8">
    <source>
        <dbReference type="ARBA" id="ARBA00022989"/>
    </source>
</evidence>
<sequence length="1490" mass="163672">MTHPYRGGGGFLFRIAFVIGIVLSVLVVLSPLDVENQTIFAAASCSALFLLRMKTSRLATLALVYLSVCVSCRYILWRATDTLVFTSALEAVLGYALFAAELHNLYTLVVGYLFMSWGLDRRPVPLPDDYASWPSVDVFIPTYNESLEIVRRTVIAALQMDYPANKMAIHILDDGRREEFKTFARSIGAHYICRPDNKHAKAGNLNHALTVTHGDLVAVFDCDHVPTRAFLQMTVGWFLKDTKLALVQTPHHFYSRDPFQRNAAGGDQAPEEGLLFYGLMQAGRDLWNSVLFCGSCALLKRSALNEVGGFAVETVVEDAHTTIRLAAAGYNTAYLRIPLASGLATERLRGHIGQRIRWGRGMMQVIRLDNPLFKRGLRLMQRFSLFSAATYFTFPLPRLIFLLAPLAYLIFGVNIVRSGVYLIAAYAVPHILHSIITNSRLQQQFRHSFWNEVHETTLAFHLLLPTILPLINPRAGKFNVTDKGGLIFDDFFDARTMTPHLVLFGLLVLGMACGVARFVLGFDTDNPGVIVMNMVWGAINLMLIGAVLAVGREKRQIRKHVRMARQLPVVVYLPEGQTVAAVTQDISSGGVSVVVSDTSRFHPGDEIGLVFPDQFKEIYFSSRIAAVERNTIRFELRDLTQEQEGELVRLVFGRADAWLDWDKLEVDRPMGSALSILRISASNLHFPRRHRRRPETEVTAAATEEPVGRRRESAFAPLVALVLGCAVGTALMMRSLPVDAQEVAAPAALSMPAALDATVSDGGNGAAGEAGSGRRHELMRLSDFGLSDPVELRSTKSQTDIPFSIRRDLVVQGAMLHLDYSYSPDLLAESSSLAVTVNDEVIGSLPLTKEGAKGSSIDLLVPPLLITEHNVLRFSFVGHYAHTCEDPLSPSLWAQVSPSSSLDLQTETLSLRNNLAILPRPFFDPDEARGVGVTFVFARKPSNAALQAAGVVASWMGSLAAYRGARFNAVLNGLAPGNNVVFATGSEAQALLGVRQIDGPTLSIMPNPVDPDGKLLLVLGRDGNELATAAAGLVLHHESFKGSTALVAPVELPLRQPYDAPRWIPTSQPVRLGDIMDRHNLELTGLLGGVVRANFRSSPDLFNWGNYTVPLLLHYTHDQSNWLDEKKSYLNVLLNGSFVRSIPLWSSARWLQDMVGNGAALTTSRIDLQPFLFTGRNQILFNFIYAPVSAGSCQIALPTEVHASIDPDSTIDFSGIPHFTQLPNLSFTVNSGFPFTRYADLAETAVVMPENPTASEIEVLMTLFGLFGDSTGYPALRATVVKPDQVSAVSQKDLILIGHGSSYMSEPRFVSALGLALDDRSLRLVEPTAVRHVLNRLIDILWRDPSLRQSDAKIVAHALADHGADVAAMAGAESPFAPHRSLVAIMAPDESRLRLVTEALQSRQLLPLIQENLAVFSGRQVESFRTGGTYTTGRLPAFTWFRWQLADHLIAVIIGLIAVVALLSCLTYRYLTALARTRMVDFESPSRRPQ</sequence>
<evidence type="ECO:0000256" key="9">
    <source>
        <dbReference type="ARBA" id="ARBA00023136"/>
    </source>
</evidence>
<name>A0A2N3PZA0_9PROT</name>
<dbReference type="PANTHER" id="PTHR43867:SF2">
    <property type="entry name" value="CELLULOSE SYNTHASE CATALYTIC SUBUNIT A [UDP-FORMING]"/>
    <property type="match status" value="1"/>
</dbReference>
<proteinExistence type="predicted"/>
<dbReference type="RefSeq" id="WP_101249288.1">
    <property type="nucleotide sequence ID" value="NZ_PIUM01000003.1"/>
</dbReference>
<dbReference type="InterPro" id="IPR001173">
    <property type="entry name" value="Glyco_trans_2-like"/>
</dbReference>
<evidence type="ECO:0000256" key="5">
    <source>
        <dbReference type="ARBA" id="ARBA00022679"/>
    </source>
</evidence>
<keyword evidence="15" id="KW-1185">Reference proteome</keyword>
<evidence type="ECO:0000256" key="10">
    <source>
        <dbReference type="ARBA" id="ARBA00048682"/>
    </source>
</evidence>
<dbReference type="GO" id="GO:0035438">
    <property type="term" value="F:cyclic-di-GMP binding"/>
    <property type="evidence" value="ECO:0007669"/>
    <property type="project" value="InterPro"/>
</dbReference>
<feature type="transmembrane region" description="Helical" evidence="11">
    <location>
        <begin position="714"/>
        <end position="733"/>
    </location>
</feature>
<gene>
    <name evidence="14" type="primary">bcsA</name>
    <name evidence="14" type="ORF">CWS72_04035</name>
</gene>
<dbReference type="InterPro" id="IPR018513">
    <property type="entry name" value="Cell_synthase_bac"/>
</dbReference>
<feature type="transmembrane region" description="Helical" evidence="11">
    <location>
        <begin position="1449"/>
        <end position="1471"/>
    </location>
</feature>
<dbReference type="GO" id="GO:0016760">
    <property type="term" value="F:cellulose synthase (UDP-forming) activity"/>
    <property type="evidence" value="ECO:0007669"/>
    <property type="project" value="UniProtKB-EC"/>
</dbReference>
<evidence type="ECO:0000313" key="14">
    <source>
        <dbReference type="EMBL" id="PKU25744.1"/>
    </source>
</evidence>
<keyword evidence="3 11" id="KW-0997">Cell inner membrane</keyword>
<dbReference type="PANTHER" id="PTHR43867">
    <property type="entry name" value="CELLULOSE SYNTHASE CATALYTIC SUBUNIT A [UDP-FORMING]"/>
    <property type="match status" value="1"/>
</dbReference>
<evidence type="ECO:0000313" key="15">
    <source>
        <dbReference type="Proteomes" id="UP000233293"/>
    </source>
</evidence>
<evidence type="ECO:0000256" key="1">
    <source>
        <dbReference type="ARBA" id="ARBA00004429"/>
    </source>
</evidence>
<dbReference type="InterPro" id="IPR009875">
    <property type="entry name" value="PilZ_domain"/>
</dbReference>
<dbReference type="NCBIfam" id="TIGR03030">
    <property type="entry name" value="CelA"/>
    <property type="match status" value="1"/>
</dbReference>
<dbReference type="GO" id="GO:0030244">
    <property type="term" value="P:cellulose biosynthetic process"/>
    <property type="evidence" value="ECO:0007669"/>
    <property type="project" value="UniProtKB-KW"/>
</dbReference>
<comment type="cofactor">
    <cofactor evidence="11">
        <name>Mg(2+)</name>
        <dbReference type="ChEBI" id="CHEBI:18420"/>
    </cofactor>
</comment>
<dbReference type="OrthoDB" id="9806824at2"/>
<accession>A0A2N3PZA0</accession>
<evidence type="ECO:0000256" key="3">
    <source>
        <dbReference type="ARBA" id="ARBA00022519"/>
    </source>
</evidence>
<keyword evidence="6 11" id="KW-0812">Transmembrane</keyword>
<feature type="transmembrane region" description="Helical" evidence="11">
    <location>
        <begin position="501"/>
        <end position="522"/>
    </location>
</feature>